<dbReference type="EMBL" id="BLLF01000379">
    <property type="protein sequence ID" value="GFH11154.1"/>
    <property type="molecule type" value="Genomic_DNA"/>
</dbReference>
<feature type="non-terminal residue" evidence="2">
    <location>
        <position position="1"/>
    </location>
</feature>
<protein>
    <submittedName>
        <fullName evidence="2">Uncharacterized protein</fullName>
    </submittedName>
</protein>
<keyword evidence="3" id="KW-1185">Reference proteome</keyword>
<organism evidence="2 3">
    <name type="scientific">Haematococcus lacustris</name>
    <name type="common">Green alga</name>
    <name type="synonym">Haematococcus pluvialis</name>
    <dbReference type="NCBI Taxonomy" id="44745"/>
    <lineage>
        <taxon>Eukaryota</taxon>
        <taxon>Viridiplantae</taxon>
        <taxon>Chlorophyta</taxon>
        <taxon>core chlorophytes</taxon>
        <taxon>Chlorophyceae</taxon>
        <taxon>CS clade</taxon>
        <taxon>Chlamydomonadales</taxon>
        <taxon>Haematococcaceae</taxon>
        <taxon>Haematococcus</taxon>
    </lineage>
</organism>
<dbReference type="Proteomes" id="UP000485058">
    <property type="component" value="Unassembled WGS sequence"/>
</dbReference>
<gene>
    <name evidence="2" type="ORF">HaLaN_06604</name>
</gene>
<feature type="coiled-coil region" evidence="1">
    <location>
        <begin position="36"/>
        <end position="94"/>
    </location>
</feature>
<sequence length="164" mass="17676">LVDQLISRLEAAEGAGQHAPVTSHPVAVAEGHQPLAVSLAEQLAAAQAQVFEVEQELEVVREELKQAQREVEEKALLLLEMPELRDEVQQLRVESQLTAALKALTEVQHALALSQAGMQSVSNLHAAAQAESCTLLQEATLLRCKVDALQTEAEEAGSERDCLA</sequence>
<proteinExistence type="predicted"/>
<keyword evidence="1" id="KW-0175">Coiled coil</keyword>
<comment type="caution">
    <text evidence="2">The sequence shown here is derived from an EMBL/GenBank/DDBJ whole genome shotgun (WGS) entry which is preliminary data.</text>
</comment>
<evidence type="ECO:0000313" key="2">
    <source>
        <dbReference type="EMBL" id="GFH11154.1"/>
    </source>
</evidence>
<name>A0A699YWE9_HAELA</name>
<dbReference type="AlphaFoldDB" id="A0A699YWE9"/>
<evidence type="ECO:0000256" key="1">
    <source>
        <dbReference type="SAM" id="Coils"/>
    </source>
</evidence>
<reference evidence="2 3" key="1">
    <citation type="submission" date="2020-02" db="EMBL/GenBank/DDBJ databases">
        <title>Draft genome sequence of Haematococcus lacustris strain NIES-144.</title>
        <authorList>
            <person name="Morimoto D."/>
            <person name="Nakagawa S."/>
            <person name="Yoshida T."/>
            <person name="Sawayama S."/>
        </authorList>
    </citation>
    <scope>NUCLEOTIDE SEQUENCE [LARGE SCALE GENOMIC DNA]</scope>
    <source>
        <strain evidence="2 3">NIES-144</strain>
    </source>
</reference>
<evidence type="ECO:0000313" key="3">
    <source>
        <dbReference type="Proteomes" id="UP000485058"/>
    </source>
</evidence>
<feature type="non-terminal residue" evidence="2">
    <location>
        <position position="164"/>
    </location>
</feature>
<accession>A0A699YWE9</accession>